<dbReference type="Proteomes" id="UP001447516">
    <property type="component" value="Unassembled WGS sequence"/>
</dbReference>
<dbReference type="RefSeq" id="WP_346225983.1">
    <property type="nucleotide sequence ID" value="NZ_JBDJAW010000008.1"/>
</dbReference>
<comment type="caution">
    <text evidence="4">The sequence shown here is derived from an EMBL/GenBank/DDBJ whole genome shotgun (WGS) entry which is preliminary data.</text>
</comment>
<dbReference type="SUPFAM" id="SSF51556">
    <property type="entry name" value="Metallo-dependent hydrolases"/>
    <property type="match status" value="1"/>
</dbReference>
<dbReference type="PANTHER" id="PTHR10819:SF3">
    <property type="entry name" value="PHOSPHOTRIESTERASE-RELATED PROTEIN"/>
    <property type="match status" value="1"/>
</dbReference>
<dbReference type="Pfam" id="PF02126">
    <property type="entry name" value="PTE"/>
    <property type="match status" value="1"/>
</dbReference>
<keyword evidence="2" id="KW-0378">Hydrolase</keyword>
<dbReference type="PANTHER" id="PTHR10819">
    <property type="entry name" value="PHOSPHOTRIESTERASE-RELATED"/>
    <property type="match status" value="1"/>
</dbReference>
<dbReference type="Gene3D" id="3.20.20.140">
    <property type="entry name" value="Metal-dependent hydrolases"/>
    <property type="match status" value="1"/>
</dbReference>
<gene>
    <name evidence="4" type="ORF">AAH991_12720</name>
</gene>
<sequence length="327" mass="36067">MATVNTVRGPVEVDDLGETLMHEHVFVLATEHLDNYGRGAWWDEETRVADAIAKLRSLVAKGVTTIVDPTVWGLGRYIPRVRRIAAEVPGLNIIVATGLYMFESVPHQYEMRGPGLVMDMPEPMVDDFVRDITEGIADTGVKAAFLKCVVEQQGLTPGVERICRAVAQAHLRTGAPVTVHTNAAARSGLAALDLFVAEGVDPRAIVIGHAGDSNDLDYLMRLADTGAILGMDRFGLDLYNPTPARVETIAALCERGYADRMVLSHDAACFMDYFGGAWDQVMQVTPNWRYDHIHDDVLPALRERGVGDHQIRQMLVDTPRRYFSRSA</sequence>
<evidence type="ECO:0000313" key="4">
    <source>
        <dbReference type="EMBL" id="MEN3535972.1"/>
    </source>
</evidence>
<evidence type="ECO:0000313" key="5">
    <source>
        <dbReference type="Proteomes" id="UP001447516"/>
    </source>
</evidence>
<feature type="modified residue" description="N6-carboxylysine" evidence="3">
    <location>
        <position position="147"/>
    </location>
</feature>
<keyword evidence="5" id="KW-1185">Reference proteome</keyword>
<dbReference type="InterPro" id="IPR032466">
    <property type="entry name" value="Metal_Hydrolase"/>
</dbReference>
<evidence type="ECO:0000256" key="1">
    <source>
        <dbReference type="ARBA" id="ARBA00022723"/>
    </source>
</evidence>
<protein>
    <submittedName>
        <fullName evidence="4">Phosphotriesterase-related protein</fullName>
    </submittedName>
</protein>
<name>A0ABV0AKX5_9ACTN</name>
<proteinExistence type="inferred from homology"/>
<organism evidence="4 5">
    <name type="scientific">Microbispora maris</name>
    <dbReference type="NCBI Taxonomy" id="3144104"/>
    <lineage>
        <taxon>Bacteria</taxon>
        <taxon>Bacillati</taxon>
        <taxon>Actinomycetota</taxon>
        <taxon>Actinomycetes</taxon>
        <taxon>Streptosporangiales</taxon>
        <taxon>Streptosporangiaceae</taxon>
        <taxon>Microbispora</taxon>
    </lineage>
</organism>
<dbReference type="InterPro" id="IPR001559">
    <property type="entry name" value="Phosphotriesterase"/>
</dbReference>
<evidence type="ECO:0000256" key="3">
    <source>
        <dbReference type="PROSITE-ProRule" id="PRU00679"/>
    </source>
</evidence>
<accession>A0ABV0AKX5</accession>
<dbReference type="PROSITE" id="PS01322">
    <property type="entry name" value="PHOSPHOTRIESTERASE_1"/>
    <property type="match status" value="1"/>
</dbReference>
<dbReference type="InterPro" id="IPR017947">
    <property type="entry name" value="AryldialkylPase_Zn-BS"/>
</dbReference>
<dbReference type="EMBL" id="JBDJAW010000008">
    <property type="protein sequence ID" value="MEN3535972.1"/>
    <property type="molecule type" value="Genomic_DNA"/>
</dbReference>
<keyword evidence="1" id="KW-0479">Metal-binding</keyword>
<evidence type="ECO:0000256" key="2">
    <source>
        <dbReference type="ARBA" id="ARBA00022801"/>
    </source>
</evidence>
<reference evidence="4 5" key="1">
    <citation type="submission" date="2024-05" db="EMBL/GenBank/DDBJ databases">
        <title>Microbispora sp.ZYX-F-249.</title>
        <authorList>
            <person name="Xie H."/>
        </authorList>
    </citation>
    <scope>NUCLEOTIDE SEQUENCE [LARGE SCALE GENOMIC DNA]</scope>
    <source>
        <strain evidence="4 5">ZYX-F-249</strain>
    </source>
</reference>
<comment type="similarity">
    <text evidence="3">Belongs to the metallo-dependent hydrolases superfamily. Phosphotriesterase family.</text>
</comment>
<dbReference type="PROSITE" id="PS51347">
    <property type="entry name" value="PHOSPHOTRIESTERASE_2"/>
    <property type="match status" value="1"/>
</dbReference>